<dbReference type="InterPro" id="IPR013783">
    <property type="entry name" value="Ig-like_fold"/>
</dbReference>
<feature type="region of interest" description="Disordered" evidence="1">
    <location>
        <begin position="589"/>
        <end position="611"/>
    </location>
</feature>
<dbReference type="Gene3D" id="2.60.40.10">
    <property type="entry name" value="Immunoglobulins"/>
    <property type="match status" value="1"/>
</dbReference>
<dbReference type="Pfam" id="PF16586">
    <property type="entry name" value="DUF5060"/>
    <property type="match status" value="1"/>
</dbReference>
<dbReference type="InterPro" id="IPR032260">
    <property type="entry name" value="DUF5060"/>
</dbReference>
<feature type="compositionally biased region" description="Polar residues" evidence="1">
    <location>
        <begin position="589"/>
        <end position="600"/>
    </location>
</feature>
<feature type="domain" description="DUF5060" evidence="3">
    <location>
        <begin position="22"/>
        <end position="106"/>
    </location>
</feature>
<organism evidence="4 5">
    <name type="scientific">Jiulongibacter sediminis</name>
    <dbReference type="NCBI Taxonomy" id="1605367"/>
    <lineage>
        <taxon>Bacteria</taxon>
        <taxon>Pseudomonadati</taxon>
        <taxon>Bacteroidota</taxon>
        <taxon>Cytophagia</taxon>
        <taxon>Cytophagales</taxon>
        <taxon>Leadbetterellaceae</taxon>
        <taxon>Jiulongibacter</taxon>
    </lineage>
</organism>
<protein>
    <recommendedName>
        <fullName evidence="6">DUF5060 domain-containing protein</fullName>
    </recommendedName>
</protein>
<dbReference type="Pfam" id="PF12904">
    <property type="entry name" value="Collagen_bind_2"/>
    <property type="match status" value="1"/>
</dbReference>
<reference evidence="4 5" key="1">
    <citation type="submission" date="2015-07" db="EMBL/GenBank/DDBJ databases">
        <title>The draft genome sequence of Leadbetterella sp. JN14-9.</title>
        <authorList>
            <person name="Liu Y."/>
            <person name="Du J."/>
            <person name="Shao Z."/>
        </authorList>
    </citation>
    <scope>NUCLEOTIDE SEQUENCE [LARGE SCALE GENOMIC DNA]</scope>
    <source>
        <strain evidence="4 5">JN14-9</strain>
    </source>
</reference>
<keyword evidence="5" id="KW-1185">Reference proteome</keyword>
<evidence type="ECO:0000259" key="3">
    <source>
        <dbReference type="Pfam" id="PF16586"/>
    </source>
</evidence>
<evidence type="ECO:0000259" key="2">
    <source>
        <dbReference type="Pfam" id="PF12904"/>
    </source>
</evidence>
<sequence length="619" mass="70477">MLTVLAVFTFQLLTAQQIHGDLQKWHKVTLDFEGPMSAELANPNPFTDYRLDVTFSHESGAPVLKVPGFFAADGQAENTSATSGNSWRVHFAPPKEGQWKYEVSFKFGENIVFSDDGASAGYMDGQTGSFEVKPSDKQWPDNRSKGRLEYIGTRYLKWAETGKSFLKTGADSPENALHYEDFDGTLDANRKLDLVEEHQHLLKDWQPHARDYDSAAQPYTWQNGKGKNILGMVNYLAETGVNAFSFLTFSADGDDGFVHPYVVKNDSVFLANHEGNTTWENALYHDRFDVSKMAQWEKVFSYADMKGMFLHFKTFENENVGLMGMEQMTNDRKLYYRELIARFAHHLALNWNLSEETKVSLNVIRNTASYIRNLDPYKNHVVQHTFPIGYPSTGLIRPNFEYYHYNLVGFQSELTGLSLQLQKKDIHEQVKKWVKLSEESGKPWAIANDEQGDASDGVTVDKSYPGYTGKVKKDNAEEVRYKVLWATLMAGGYGTEYYYGYQTELSDLTAQDHRSRALKYEQAAIARRFFEEHLPFEQMHSMDELTANPDDYVFAKEGEVCAVYIPDGKIVNLKLPASKGWSVQWFNPRTGELSSSSKVNSKGKLNPPDKEDWVALVKK</sequence>
<accession>A0A0P7BU28</accession>
<dbReference type="Gene3D" id="3.20.20.80">
    <property type="entry name" value="Glycosidases"/>
    <property type="match status" value="1"/>
</dbReference>
<feature type="domain" description="Putative collagen-binding" evidence="2">
    <location>
        <begin position="547"/>
        <end position="617"/>
    </location>
</feature>
<dbReference type="STRING" id="1605367.AFM12_13035"/>
<proteinExistence type="predicted"/>
<gene>
    <name evidence="4" type="ORF">AFM12_13035</name>
</gene>
<evidence type="ECO:0008006" key="6">
    <source>
        <dbReference type="Google" id="ProtNLM"/>
    </source>
</evidence>
<name>A0A0P7BU28_9BACT</name>
<dbReference type="PATRIC" id="fig|1605367.3.peg.4022"/>
<evidence type="ECO:0000256" key="1">
    <source>
        <dbReference type="SAM" id="MobiDB-lite"/>
    </source>
</evidence>
<dbReference type="InterPro" id="IPR024749">
    <property type="entry name" value="Collagen-bd_put"/>
</dbReference>
<dbReference type="EMBL" id="LGTQ01000009">
    <property type="protein sequence ID" value="KPM48182.1"/>
    <property type="molecule type" value="Genomic_DNA"/>
</dbReference>
<evidence type="ECO:0000313" key="4">
    <source>
        <dbReference type="EMBL" id="KPM48182.1"/>
    </source>
</evidence>
<dbReference type="Proteomes" id="UP000050454">
    <property type="component" value="Unassembled WGS sequence"/>
</dbReference>
<comment type="caution">
    <text evidence="4">The sequence shown here is derived from an EMBL/GenBank/DDBJ whole genome shotgun (WGS) entry which is preliminary data.</text>
</comment>
<dbReference type="AlphaFoldDB" id="A0A0P7BU28"/>
<evidence type="ECO:0000313" key="5">
    <source>
        <dbReference type="Proteomes" id="UP000050454"/>
    </source>
</evidence>